<protein>
    <submittedName>
        <fullName evidence="5">Calpain-like cysteine peptidase</fullName>
    </submittedName>
</protein>
<dbReference type="GO" id="GO:0004198">
    <property type="term" value="F:calcium-dependent cysteine-type endopeptidase activity"/>
    <property type="evidence" value="ECO:0007669"/>
    <property type="project" value="InterPro"/>
</dbReference>
<dbReference type="SUPFAM" id="SSF54001">
    <property type="entry name" value="Cysteine proteinases"/>
    <property type="match status" value="1"/>
</dbReference>
<evidence type="ECO:0000256" key="2">
    <source>
        <dbReference type="PIRSR" id="PIRSR622684-1"/>
    </source>
</evidence>
<dbReference type="PROSITE" id="PS50203">
    <property type="entry name" value="CALPAIN_CAT"/>
    <property type="match status" value="1"/>
</dbReference>
<dbReference type="EMBL" id="ATMH01010634">
    <property type="protein sequence ID" value="EPY17169.1"/>
    <property type="molecule type" value="Genomic_DNA"/>
</dbReference>
<dbReference type="Pfam" id="PF09149">
    <property type="entry name" value="DUF1935"/>
    <property type="match status" value="1"/>
</dbReference>
<gene>
    <name evidence="5" type="ORF">STCU_10784</name>
</gene>
<comment type="caution">
    <text evidence="3">Lacks conserved residue(s) required for the propagation of feature annotation.</text>
</comment>
<dbReference type="PANTHER" id="PTHR10183">
    <property type="entry name" value="CALPAIN"/>
    <property type="match status" value="1"/>
</dbReference>
<evidence type="ECO:0000256" key="3">
    <source>
        <dbReference type="PROSITE-ProRule" id="PRU00239"/>
    </source>
</evidence>
<keyword evidence="6" id="KW-1185">Reference proteome</keyword>
<dbReference type="SMART" id="SM00230">
    <property type="entry name" value="CysPc"/>
    <property type="match status" value="1"/>
</dbReference>
<feature type="domain" description="Calpain catalytic" evidence="4">
    <location>
        <begin position="184"/>
        <end position="358"/>
    </location>
</feature>
<evidence type="ECO:0000313" key="5">
    <source>
        <dbReference type="EMBL" id="EPY17169.1"/>
    </source>
</evidence>
<dbReference type="PRINTS" id="PR00704">
    <property type="entry name" value="CALPAIN"/>
</dbReference>
<feature type="active site" evidence="2">
    <location>
        <position position="249"/>
    </location>
</feature>
<dbReference type="Gene3D" id="2.60.40.1180">
    <property type="entry name" value="Golgi alpha-mannosidase II"/>
    <property type="match status" value="1"/>
</dbReference>
<dbReference type="SUPFAM" id="SSF101601">
    <property type="entry name" value="Smp-1-like"/>
    <property type="match status" value="1"/>
</dbReference>
<dbReference type="InterPro" id="IPR022684">
    <property type="entry name" value="Calpain_cysteine_protease"/>
</dbReference>
<dbReference type="InterPro" id="IPR000169">
    <property type="entry name" value="Pept_cys_AS"/>
</dbReference>
<dbReference type="InterPro" id="IPR013780">
    <property type="entry name" value="Glyco_hydro_b"/>
</dbReference>
<dbReference type="Pfam" id="PF00648">
    <property type="entry name" value="Peptidase_C2"/>
    <property type="match status" value="1"/>
</dbReference>
<reference evidence="5 6" key="1">
    <citation type="journal article" date="2013" name="PLoS ONE">
        <title>Predicting the Proteins of Angomonas deanei, Strigomonas culicis and Their Respective Endosymbionts Reveals New Aspects of the Trypanosomatidae Family.</title>
        <authorList>
            <person name="Motta M.C."/>
            <person name="Martins A.C."/>
            <person name="de Souza S.S."/>
            <person name="Catta-Preta C.M."/>
            <person name="Silva R."/>
            <person name="Klein C.C."/>
            <person name="de Almeida L.G."/>
            <person name="de Lima Cunha O."/>
            <person name="Ciapina L.P."/>
            <person name="Brocchi M."/>
            <person name="Colabardini A.C."/>
            <person name="de Araujo Lima B."/>
            <person name="Machado C.R."/>
            <person name="de Almeida Soares C.M."/>
            <person name="Probst C.M."/>
            <person name="de Menezes C.B."/>
            <person name="Thompson C.E."/>
            <person name="Bartholomeu D.C."/>
            <person name="Gradia D.F."/>
            <person name="Pavoni D.P."/>
            <person name="Grisard E.C."/>
            <person name="Fantinatti-Garboggini F."/>
            <person name="Marchini F.K."/>
            <person name="Rodrigues-Luiz G.F."/>
            <person name="Wagner G."/>
            <person name="Goldman G.H."/>
            <person name="Fietto J.L."/>
            <person name="Elias M.C."/>
            <person name="Goldman M.H."/>
            <person name="Sagot M.F."/>
            <person name="Pereira M."/>
            <person name="Stoco P.H."/>
            <person name="de Mendonca-Neto R.P."/>
            <person name="Teixeira S.M."/>
            <person name="Maciel T.E."/>
            <person name="de Oliveira Mendes T.A."/>
            <person name="Urmenyi T.P."/>
            <person name="de Souza W."/>
            <person name="Schenkman S."/>
            <person name="de Vasconcelos A.T."/>
        </authorList>
    </citation>
    <scope>NUCLEOTIDE SEQUENCE [LARGE SCALE GENOMIC DNA]</scope>
</reference>
<sequence length="385" mass="43749">MGCLHSTVKIQGQLQKEPTYKGKYKFFGPSISGDVHPTTCENLYQVCLGDGWYFYNDTTDKEFNITVFFGPKTKVFRRIRIDMSTRASVLPQKSGLLKNETLCTVQVYPFETVPLASYDTKKGIDSFTIRCDASALSSNKIMEKISNSRSKLRKSHDFITRALKSSASQTLEATLKLCIERKIQFVDYTFFPGQESIERPGKDPHEVNVDSVQWMRSVDIVPTQLQKKVQLYGRRIKPKWVAQGYIGNCWFISALTIVSQYPSLTRKLFNHSLSASQVERERSIGAYRVWLNIGGWWMNIIVDNYLPTKDLQILFASSASDPFSLWVPLIEKAYAKAYGSYTALVGGCTGDGIRDLTGFPYFDVDRETCIVSSKYDDDAKAFFLH</sequence>
<dbReference type="InterPro" id="IPR001300">
    <property type="entry name" value="Peptidase_C2_calpain_cat"/>
</dbReference>
<organism evidence="5 6">
    <name type="scientific">Strigomonas culicis</name>
    <dbReference type="NCBI Taxonomy" id="28005"/>
    <lineage>
        <taxon>Eukaryota</taxon>
        <taxon>Discoba</taxon>
        <taxon>Euglenozoa</taxon>
        <taxon>Kinetoplastea</taxon>
        <taxon>Metakinetoplastina</taxon>
        <taxon>Trypanosomatida</taxon>
        <taxon>Trypanosomatidae</taxon>
        <taxon>Strigomonadinae</taxon>
        <taxon>Strigomonas</taxon>
    </lineage>
</organism>
<name>S9TK21_9TRYP</name>
<proteinExistence type="inferred from homology"/>
<dbReference type="GO" id="GO:0006508">
    <property type="term" value="P:proteolysis"/>
    <property type="evidence" value="ECO:0007669"/>
    <property type="project" value="InterPro"/>
</dbReference>
<comment type="caution">
    <text evidence="5">The sequence shown here is derived from an EMBL/GenBank/DDBJ whole genome shotgun (WGS) entry which is preliminary data.</text>
</comment>
<dbReference type="InterPro" id="IPR015232">
    <property type="entry name" value="DUF1935"/>
</dbReference>
<evidence type="ECO:0000259" key="4">
    <source>
        <dbReference type="PROSITE" id="PS50203"/>
    </source>
</evidence>
<evidence type="ECO:0000256" key="1">
    <source>
        <dbReference type="ARBA" id="ARBA00007623"/>
    </source>
</evidence>
<evidence type="ECO:0000313" key="6">
    <source>
        <dbReference type="Proteomes" id="UP000015354"/>
    </source>
</evidence>
<dbReference type="InterPro" id="IPR038765">
    <property type="entry name" value="Papain-like_cys_pep_sf"/>
</dbReference>
<dbReference type="Proteomes" id="UP000015354">
    <property type="component" value="Unassembled WGS sequence"/>
</dbReference>
<comment type="similarity">
    <text evidence="1">Belongs to the peptidase C2 family.</text>
</comment>
<dbReference type="InterPro" id="IPR036310">
    <property type="entry name" value="Smp-1-like_sf"/>
</dbReference>
<accession>S9TK21</accession>
<dbReference type="OrthoDB" id="424753at2759"/>
<dbReference type="PANTHER" id="PTHR10183:SF423">
    <property type="entry name" value="LEUCINE-RICH REPEAT PROTEIN (LRRP)"/>
    <property type="match status" value="1"/>
</dbReference>
<dbReference type="AlphaFoldDB" id="S9TK21"/>
<dbReference type="PROSITE" id="PS00139">
    <property type="entry name" value="THIOL_PROTEASE_CYS"/>
    <property type="match status" value="1"/>
</dbReference>